<evidence type="ECO:0000256" key="6">
    <source>
        <dbReference type="ARBA" id="ARBA00023136"/>
    </source>
</evidence>
<evidence type="ECO:0000256" key="4">
    <source>
        <dbReference type="ARBA" id="ARBA00022692"/>
    </source>
</evidence>
<keyword evidence="3" id="KW-1003">Cell membrane</keyword>
<comment type="similarity">
    <text evidence="7">Belongs to the binding-protein-dependent transport system permease family.</text>
</comment>
<feature type="transmembrane region" description="Helical" evidence="7">
    <location>
        <begin position="188"/>
        <end position="207"/>
    </location>
</feature>
<dbReference type="PANTHER" id="PTHR43227">
    <property type="entry name" value="BLL4140 PROTEIN"/>
    <property type="match status" value="1"/>
</dbReference>
<feature type="transmembrane region" description="Helical" evidence="7">
    <location>
        <begin position="124"/>
        <end position="144"/>
    </location>
</feature>
<keyword evidence="6 7" id="KW-0472">Membrane</keyword>
<feature type="transmembrane region" description="Helical" evidence="7">
    <location>
        <begin position="228"/>
        <end position="249"/>
    </location>
</feature>
<dbReference type="Proteomes" id="UP000256977">
    <property type="component" value="Unassembled WGS sequence"/>
</dbReference>
<evidence type="ECO:0000313" key="10">
    <source>
        <dbReference type="Proteomes" id="UP000256977"/>
    </source>
</evidence>
<dbReference type="EMBL" id="QRDZ01000011">
    <property type="protein sequence ID" value="RED76635.1"/>
    <property type="molecule type" value="Genomic_DNA"/>
</dbReference>
<name>A0A3D9JRP1_9BACL</name>
<dbReference type="InterPro" id="IPR000515">
    <property type="entry name" value="MetI-like"/>
</dbReference>
<feature type="domain" description="ABC transmembrane type-1" evidence="8">
    <location>
        <begin position="87"/>
        <end position="302"/>
    </location>
</feature>
<dbReference type="InterPro" id="IPR050809">
    <property type="entry name" value="UgpAE/MalFG_permease"/>
</dbReference>
<evidence type="ECO:0000313" key="9">
    <source>
        <dbReference type="EMBL" id="RED76635.1"/>
    </source>
</evidence>
<dbReference type="Pfam" id="PF00528">
    <property type="entry name" value="BPD_transp_1"/>
    <property type="match status" value="1"/>
</dbReference>
<dbReference type="SUPFAM" id="SSF161098">
    <property type="entry name" value="MetI-like"/>
    <property type="match status" value="1"/>
</dbReference>
<gene>
    <name evidence="9" type="ORF">DFP98_11119</name>
</gene>
<feature type="transmembrane region" description="Helical" evidence="7">
    <location>
        <begin position="281"/>
        <end position="306"/>
    </location>
</feature>
<evidence type="ECO:0000259" key="8">
    <source>
        <dbReference type="PROSITE" id="PS50928"/>
    </source>
</evidence>
<dbReference type="PANTHER" id="PTHR43227:SF11">
    <property type="entry name" value="BLL4140 PROTEIN"/>
    <property type="match status" value="1"/>
</dbReference>
<dbReference type="InterPro" id="IPR035906">
    <property type="entry name" value="MetI-like_sf"/>
</dbReference>
<feature type="transmembrane region" description="Helical" evidence="7">
    <location>
        <begin position="25"/>
        <end position="54"/>
    </location>
</feature>
<organism evidence="9 10">
    <name type="scientific">Cohnella phaseoli</name>
    <dbReference type="NCBI Taxonomy" id="456490"/>
    <lineage>
        <taxon>Bacteria</taxon>
        <taxon>Bacillati</taxon>
        <taxon>Bacillota</taxon>
        <taxon>Bacilli</taxon>
        <taxon>Bacillales</taxon>
        <taxon>Paenibacillaceae</taxon>
        <taxon>Cohnella</taxon>
    </lineage>
</organism>
<proteinExistence type="inferred from homology"/>
<protein>
    <submittedName>
        <fullName evidence="9">Putative aldouronate transport system permease protein</fullName>
    </submittedName>
</protein>
<evidence type="ECO:0000256" key="3">
    <source>
        <dbReference type="ARBA" id="ARBA00022475"/>
    </source>
</evidence>
<dbReference type="PROSITE" id="PS50928">
    <property type="entry name" value="ABC_TM1"/>
    <property type="match status" value="1"/>
</dbReference>
<comment type="subcellular location">
    <subcellularLocation>
        <location evidence="1 7">Cell membrane</location>
        <topology evidence="1 7">Multi-pass membrane protein</topology>
    </subcellularLocation>
</comment>
<evidence type="ECO:0000256" key="5">
    <source>
        <dbReference type="ARBA" id="ARBA00022989"/>
    </source>
</evidence>
<keyword evidence="10" id="KW-1185">Reference proteome</keyword>
<dbReference type="AlphaFoldDB" id="A0A3D9JRP1"/>
<evidence type="ECO:0000256" key="2">
    <source>
        <dbReference type="ARBA" id="ARBA00022448"/>
    </source>
</evidence>
<keyword evidence="5 7" id="KW-1133">Transmembrane helix</keyword>
<dbReference type="Gene3D" id="1.10.3720.10">
    <property type="entry name" value="MetI-like"/>
    <property type="match status" value="1"/>
</dbReference>
<evidence type="ECO:0000256" key="7">
    <source>
        <dbReference type="RuleBase" id="RU363032"/>
    </source>
</evidence>
<accession>A0A3D9JRP1</accession>
<keyword evidence="2 7" id="KW-0813">Transport</keyword>
<keyword evidence="4 7" id="KW-0812">Transmembrane</keyword>
<reference evidence="9 10" key="1">
    <citation type="submission" date="2018-07" db="EMBL/GenBank/DDBJ databases">
        <title>Genomic Encyclopedia of Type Strains, Phase III (KMG-III): the genomes of soil and plant-associated and newly described type strains.</title>
        <authorList>
            <person name="Whitman W."/>
        </authorList>
    </citation>
    <scope>NUCLEOTIDE SEQUENCE [LARGE SCALE GENOMIC DNA]</scope>
    <source>
        <strain evidence="9 10">CECT 7287</strain>
    </source>
</reference>
<dbReference type="CDD" id="cd06261">
    <property type="entry name" value="TM_PBP2"/>
    <property type="match status" value="1"/>
</dbReference>
<dbReference type="GO" id="GO:0005886">
    <property type="term" value="C:plasma membrane"/>
    <property type="evidence" value="ECO:0007669"/>
    <property type="project" value="UniProtKB-SubCell"/>
</dbReference>
<evidence type="ECO:0000256" key="1">
    <source>
        <dbReference type="ARBA" id="ARBA00004651"/>
    </source>
</evidence>
<dbReference type="GO" id="GO:0055085">
    <property type="term" value="P:transmembrane transport"/>
    <property type="evidence" value="ECO:0007669"/>
    <property type="project" value="InterPro"/>
</dbReference>
<feature type="transmembrane region" description="Helical" evidence="7">
    <location>
        <begin position="86"/>
        <end position="112"/>
    </location>
</feature>
<sequence length="315" mass="34975">MASFLLTGQASLEEKGMLSPKAMRLLPLHVMLIPPLVLLLIYSYGPIAGIYLAFEKFMPSKGIFHSPFVGLDNFKYVWELPDTKQVLLNTVVIAAMKIVLNLSAPIVLALLLNEIRIRAFKRAVQTIVYLPYFLSWVLLGGILIDILSPSEGIVNGFLQALGLKPIFFLGDPGWFRFTAVVSDLWKEIGFNTIVFLAAITNANPSLYEAAVIDGANRWKQTINVTLPSMLPIIVLVATLSLGNVLNAGFDQIFNLYSPQVYSTADILDTFLYRIGIVDTQYGVATAVGLFKSVISFLFISVSYFLAYRIANYRIF</sequence>
<comment type="caution">
    <text evidence="9">The sequence shown here is derived from an EMBL/GenBank/DDBJ whole genome shotgun (WGS) entry which is preliminary data.</text>
</comment>